<gene>
    <name evidence="1" type="ORF">ACFFI0_08850</name>
</gene>
<dbReference type="RefSeq" id="WP_149105325.1">
    <property type="nucleotide sequence ID" value="NZ_JBHLWO010000001.1"/>
</dbReference>
<proteinExistence type="predicted"/>
<accession>A0ABV6HI73</accession>
<keyword evidence="2" id="KW-1185">Reference proteome</keyword>
<protein>
    <submittedName>
        <fullName evidence="1">ABC transporter ATPase</fullName>
    </submittedName>
</protein>
<name>A0ABV6HI73_9SPHI</name>
<organism evidence="1 2">
    <name type="scientific">Olivibacter oleidegradans</name>
    <dbReference type="NCBI Taxonomy" id="760123"/>
    <lineage>
        <taxon>Bacteria</taxon>
        <taxon>Pseudomonadati</taxon>
        <taxon>Bacteroidota</taxon>
        <taxon>Sphingobacteriia</taxon>
        <taxon>Sphingobacteriales</taxon>
        <taxon>Sphingobacteriaceae</taxon>
        <taxon>Olivibacter</taxon>
    </lineage>
</organism>
<comment type="caution">
    <text evidence="1">The sequence shown here is derived from an EMBL/GenBank/DDBJ whole genome shotgun (WGS) entry which is preliminary data.</text>
</comment>
<reference evidence="1 2" key="1">
    <citation type="submission" date="2024-09" db="EMBL/GenBank/DDBJ databases">
        <authorList>
            <person name="Sun Q."/>
            <person name="Mori K."/>
        </authorList>
    </citation>
    <scope>NUCLEOTIDE SEQUENCE [LARGE SCALE GENOMIC DNA]</scope>
    <source>
        <strain evidence="1 2">CCM 7765</strain>
    </source>
</reference>
<sequence>MERIWIYQAAKSFSEGEEARILNKLEAFTDQWKAHKEKLTARVEIRYHLFIIISVDLSQVLPSGCSIDKSVHLLKELESELNISLFDRMQIAYRRGDDIHVVPRATFEQLLATGRINEDTMVFNNLVDNGEDLKTKWEVPFKDSWHARVFA</sequence>
<dbReference type="Proteomes" id="UP001589774">
    <property type="component" value="Unassembled WGS sequence"/>
</dbReference>
<evidence type="ECO:0000313" key="2">
    <source>
        <dbReference type="Proteomes" id="UP001589774"/>
    </source>
</evidence>
<dbReference type="EMBL" id="JBHLWO010000001">
    <property type="protein sequence ID" value="MFC0318416.1"/>
    <property type="molecule type" value="Genomic_DNA"/>
</dbReference>
<evidence type="ECO:0000313" key="1">
    <source>
        <dbReference type="EMBL" id="MFC0318416.1"/>
    </source>
</evidence>